<name>A0A1X0SF82_RHIZD</name>
<proteinExistence type="predicted"/>
<evidence type="ECO:0000313" key="2">
    <source>
        <dbReference type="Proteomes" id="UP000242381"/>
    </source>
</evidence>
<dbReference type="VEuPathDB" id="FungiDB:BCV72DRAFT_118669"/>
<accession>A0A1X0SF82</accession>
<reference evidence="1 2" key="1">
    <citation type="journal article" date="2016" name="Proc. Natl. Acad. Sci. U.S.A.">
        <title>Lipid metabolic changes in an early divergent fungus govern the establishment of a mutualistic symbiosis with endobacteria.</title>
        <authorList>
            <person name="Lastovetsky O.A."/>
            <person name="Gaspar M.L."/>
            <person name="Mondo S.J."/>
            <person name="LaButti K.M."/>
            <person name="Sandor L."/>
            <person name="Grigoriev I.V."/>
            <person name="Henry S.A."/>
            <person name="Pawlowska T.E."/>
        </authorList>
    </citation>
    <scope>NUCLEOTIDE SEQUENCE [LARGE SCALE GENOMIC DNA]</scope>
    <source>
        <strain evidence="1 2">ATCC 11559</strain>
    </source>
</reference>
<dbReference type="Proteomes" id="UP000242381">
    <property type="component" value="Unassembled WGS sequence"/>
</dbReference>
<organism evidence="1 2">
    <name type="scientific">Rhizopus microsporus</name>
    <dbReference type="NCBI Taxonomy" id="58291"/>
    <lineage>
        <taxon>Eukaryota</taxon>
        <taxon>Fungi</taxon>
        <taxon>Fungi incertae sedis</taxon>
        <taxon>Mucoromycota</taxon>
        <taxon>Mucoromycotina</taxon>
        <taxon>Mucoromycetes</taxon>
        <taxon>Mucorales</taxon>
        <taxon>Mucorineae</taxon>
        <taxon>Rhizopodaceae</taxon>
        <taxon>Rhizopus</taxon>
    </lineage>
</organism>
<protein>
    <submittedName>
        <fullName evidence="1">Uncharacterized protein</fullName>
    </submittedName>
</protein>
<gene>
    <name evidence="1" type="ORF">BCV71DRAFT_259827</name>
</gene>
<dbReference type="EMBL" id="KV921262">
    <property type="protein sequence ID" value="ORE22932.1"/>
    <property type="molecule type" value="Genomic_DNA"/>
</dbReference>
<dbReference type="AlphaFoldDB" id="A0A1X0SF82"/>
<sequence>MLTDNEIAQQQNIYPLKVCSHCSVGNRISEIEMSFTLCINLYKPIPQSIEVPISQMQEVVDIFPETYAVKWNVGKLYKSKSQGEDQEATGFDANGNPIKKRKRYISQVQYILLLSKV</sequence>
<evidence type="ECO:0000313" key="1">
    <source>
        <dbReference type="EMBL" id="ORE22932.1"/>
    </source>
</evidence>